<evidence type="ECO:0000313" key="1">
    <source>
        <dbReference type="EMBL" id="MEC1180253.1"/>
    </source>
</evidence>
<dbReference type="Proteomes" id="UP001344888">
    <property type="component" value="Unassembled WGS sequence"/>
</dbReference>
<evidence type="ECO:0000313" key="2">
    <source>
        <dbReference type="Proteomes" id="UP001344888"/>
    </source>
</evidence>
<dbReference type="InterPro" id="IPR023991">
    <property type="entry name" value="Bacteriocin_IIb_lactobn/cerein"/>
</dbReference>
<dbReference type="RefSeq" id="WP_326124832.1">
    <property type="nucleotide sequence ID" value="NZ_JARSFG010000024.1"/>
</dbReference>
<keyword evidence="2" id="KW-1185">Reference proteome</keyword>
<name>A0AAW9NVD6_9BACL</name>
<gene>
    <name evidence="1" type="ORF">P9B03_17250</name>
</gene>
<reference evidence="1 2" key="1">
    <citation type="submission" date="2023-03" db="EMBL/GenBank/DDBJ databases">
        <title>Bacillus Genome Sequencing.</title>
        <authorList>
            <person name="Dunlap C."/>
        </authorList>
    </citation>
    <scope>NUCLEOTIDE SEQUENCE [LARGE SCALE GENOMIC DNA]</scope>
    <source>
        <strain evidence="1 2">B-59205</strain>
    </source>
</reference>
<accession>A0AAW9NVD6</accession>
<organism evidence="1 2">
    <name type="scientific">Metasolibacillus meyeri</name>
    <dbReference type="NCBI Taxonomy" id="1071052"/>
    <lineage>
        <taxon>Bacteria</taxon>
        <taxon>Bacillati</taxon>
        <taxon>Bacillota</taxon>
        <taxon>Bacilli</taxon>
        <taxon>Bacillales</taxon>
        <taxon>Caryophanaceae</taxon>
        <taxon>Metasolibacillus</taxon>
    </lineage>
</organism>
<dbReference type="EMBL" id="JARSFG010000024">
    <property type="protein sequence ID" value="MEC1180253.1"/>
    <property type="molecule type" value="Genomic_DNA"/>
</dbReference>
<proteinExistence type="predicted"/>
<dbReference type="NCBIfam" id="TIGR03949">
    <property type="entry name" value="bact_IIb_cerein"/>
    <property type="match status" value="1"/>
</dbReference>
<dbReference type="AlphaFoldDB" id="A0AAW9NVD6"/>
<protein>
    <submittedName>
        <fullName evidence="1">Class IIb bacteriocin, lactobin A/cerein 7B family</fullName>
    </submittedName>
</protein>
<sequence length="67" mass="7254">MNKLNSLEFKTSLEELKEIELLEIDGGIIPPAILVIGAIGGTITATNELWKFSGGIVQGFKDGFYGR</sequence>
<comment type="caution">
    <text evidence="1">The sequence shown here is derived from an EMBL/GenBank/DDBJ whole genome shotgun (WGS) entry which is preliminary data.</text>
</comment>